<keyword evidence="5" id="KW-0479">Metal-binding</keyword>
<dbReference type="GO" id="GO:0004497">
    <property type="term" value="F:monooxygenase activity"/>
    <property type="evidence" value="ECO:0007669"/>
    <property type="project" value="UniProtKB-KW"/>
</dbReference>
<feature type="transmembrane region" description="Helical" evidence="9">
    <location>
        <begin position="12"/>
        <end position="34"/>
    </location>
</feature>
<evidence type="ECO:0000256" key="3">
    <source>
        <dbReference type="ARBA" id="ARBA00010617"/>
    </source>
</evidence>
<dbReference type="GO" id="GO:0020037">
    <property type="term" value="F:heme binding"/>
    <property type="evidence" value="ECO:0007669"/>
    <property type="project" value="InterPro"/>
</dbReference>
<name>A0A5N5QMC8_9AGAM</name>
<dbReference type="AlphaFoldDB" id="A0A5N5QMC8"/>
<dbReference type="PANTHER" id="PTHR24305:SF166">
    <property type="entry name" value="CYTOCHROME P450 12A4, MITOCHONDRIAL-RELATED"/>
    <property type="match status" value="1"/>
</dbReference>
<dbReference type="Gene3D" id="1.10.630.10">
    <property type="entry name" value="Cytochrome P450"/>
    <property type="match status" value="1"/>
</dbReference>
<comment type="similarity">
    <text evidence="3">Belongs to the cytochrome P450 family.</text>
</comment>
<keyword evidence="9" id="KW-0472">Membrane</keyword>
<dbReference type="GO" id="GO:0016705">
    <property type="term" value="F:oxidoreductase activity, acting on paired donors, with incorporation or reduction of molecular oxygen"/>
    <property type="evidence" value="ECO:0007669"/>
    <property type="project" value="InterPro"/>
</dbReference>
<keyword evidence="7" id="KW-0408">Iron</keyword>
<proteinExistence type="inferred from homology"/>
<evidence type="ECO:0000256" key="8">
    <source>
        <dbReference type="ARBA" id="ARBA00023033"/>
    </source>
</evidence>
<dbReference type="EMBL" id="SSOP01000056">
    <property type="protein sequence ID" value="KAB5592713.1"/>
    <property type="molecule type" value="Genomic_DNA"/>
</dbReference>
<dbReference type="OrthoDB" id="1470350at2759"/>
<comment type="caution">
    <text evidence="10">The sequence shown here is derived from an EMBL/GenBank/DDBJ whole genome shotgun (WGS) entry which is preliminary data.</text>
</comment>
<dbReference type="GO" id="GO:0005506">
    <property type="term" value="F:iron ion binding"/>
    <property type="evidence" value="ECO:0007669"/>
    <property type="project" value="InterPro"/>
</dbReference>
<evidence type="ECO:0000256" key="9">
    <source>
        <dbReference type="SAM" id="Phobius"/>
    </source>
</evidence>
<keyword evidence="6" id="KW-0560">Oxidoreductase</keyword>
<dbReference type="Proteomes" id="UP000383932">
    <property type="component" value="Unassembled WGS sequence"/>
</dbReference>
<dbReference type="InterPro" id="IPR050121">
    <property type="entry name" value="Cytochrome_P450_monoxygenase"/>
</dbReference>
<reference evidence="10 11" key="1">
    <citation type="journal article" date="2019" name="Fungal Biol. Biotechnol.">
        <title>Draft genome sequence of fastidious pathogen Ceratobasidium theobromae, which causes vascular-streak dieback in Theobroma cacao.</title>
        <authorList>
            <person name="Ali S.S."/>
            <person name="Asman A."/>
            <person name="Shao J."/>
            <person name="Firmansyah A.P."/>
            <person name="Susilo A.W."/>
            <person name="Rosmana A."/>
            <person name="McMahon P."/>
            <person name="Junaid M."/>
            <person name="Guest D."/>
            <person name="Kheng T.Y."/>
            <person name="Meinhardt L.W."/>
            <person name="Bailey B.A."/>
        </authorList>
    </citation>
    <scope>NUCLEOTIDE SEQUENCE [LARGE SCALE GENOMIC DNA]</scope>
    <source>
        <strain evidence="10 11">CT2</strain>
    </source>
</reference>
<evidence type="ECO:0000256" key="4">
    <source>
        <dbReference type="ARBA" id="ARBA00022617"/>
    </source>
</evidence>
<organism evidence="10 11">
    <name type="scientific">Ceratobasidium theobromae</name>
    <dbReference type="NCBI Taxonomy" id="1582974"/>
    <lineage>
        <taxon>Eukaryota</taxon>
        <taxon>Fungi</taxon>
        <taxon>Dikarya</taxon>
        <taxon>Basidiomycota</taxon>
        <taxon>Agaricomycotina</taxon>
        <taxon>Agaricomycetes</taxon>
        <taxon>Cantharellales</taxon>
        <taxon>Ceratobasidiaceae</taxon>
        <taxon>Ceratobasidium</taxon>
    </lineage>
</organism>
<evidence type="ECO:0000256" key="6">
    <source>
        <dbReference type="ARBA" id="ARBA00023002"/>
    </source>
</evidence>
<keyword evidence="8" id="KW-0503">Monooxygenase</keyword>
<dbReference type="InterPro" id="IPR001128">
    <property type="entry name" value="Cyt_P450"/>
</dbReference>
<evidence type="ECO:0000313" key="11">
    <source>
        <dbReference type="Proteomes" id="UP000383932"/>
    </source>
</evidence>
<comment type="cofactor">
    <cofactor evidence="1">
        <name>heme</name>
        <dbReference type="ChEBI" id="CHEBI:30413"/>
    </cofactor>
</comment>
<keyword evidence="4" id="KW-0349">Heme</keyword>
<evidence type="ECO:0000256" key="2">
    <source>
        <dbReference type="ARBA" id="ARBA00005179"/>
    </source>
</evidence>
<dbReference type="Pfam" id="PF00067">
    <property type="entry name" value="p450"/>
    <property type="match status" value="1"/>
</dbReference>
<gene>
    <name evidence="10" type="ORF">CTheo_3856</name>
</gene>
<keyword evidence="9" id="KW-0812">Transmembrane</keyword>
<sequence>MDFFTGISRHFVPLPVTAWLACGFIALVLVIYILNNRRRLLIRLPGPPSGRWTTGHFPEITGVYGVEFQRQLVSDYGPTMMLNGAFGEELIFTVDPVAIQTIFVKDKSKFERAEGAARLIRSVFGGGLLGMTGEEHRMHRKLLNPVFTSKFLRELVITSMPLFMDIAKQTCQGIKQELASAKNTANEIDIFHWTASAALELIGEAGLGYSFNSFGGERNEYYYAVKSVMQVLTKVTPFMPILPYLYRFGTPSFRRWVLKYIPWGPVQRLRYAVSMQNAQAEEVLRARQALISSGVDLSSLVGRGRDIMTLLMKANMEEGSGFRIDRQAMVGHMNTAIAHILDMVANHQDVQERLRLELTQYFKSNPDDSYHEGLIELPYLDAVVRETLRLHGPVSFLTRVCKQDTTIPLSDPIETPSGKITSIPVKKGTRIMMSVIMSNRYEKIWGERGHEFLPQRWIGNKLDGVTQTGVQLPGVYSSM</sequence>
<dbReference type="SUPFAM" id="SSF48264">
    <property type="entry name" value="Cytochrome P450"/>
    <property type="match status" value="1"/>
</dbReference>
<evidence type="ECO:0000313" key="10">
    <source>
        <dbReference type="EMBL" id="KAB5592713.1"/>
    </source>
</evidence>
<accession>A0A5N5QMC8</accession>
<dbReference type="InterPro" id="IPR036396">
    <property type="entry name" value="Cyt_P450_sf"/>
</dbReference>
<protein>
    <submittedName>
        <fullName evidence="10">Cytochrome P450 family protein</fullName>
    </submittedName>
</protein>
<evidence type="ECO:0000256" key="7">
    <source>
        <dbReference type="ARBA" id="ARBA00023004"/>
    </source>
</evidence>
<evidence type="ECO:0000256" key="5">
    <source>
        <dbReference type="ARBA" id="ARBA00022723"/>
    </source>
</evidence>
<comment type="pathway">
    <text evidence="2">Secondary metabolite biosynthesis.</text>
</comment>
<evidence type="ECO:0000256" key="1">
    <source>
        <dbReference type="ARBA" id="ARBA00001971"/>
    </source>
</evidence>
<keyword evidence="9" id="KW-1133">Transmembrane helix</keyword>
<dbReference type="PANTHER" id="PTHR24305">
    <property type="entry name" value="CYTOCHROME P450"/>
    <property type="match status" value="1"/>
</dbReference>
<keyword evidence="11" id="KW-1185">Reference proteome</keyword>